<protein>
    <submittedName>
        <fullName evidence="2">Uncharacterized protein</fullName>
    </submittedName>
</protein>
<dbReference type="InterPro" id="IPR030429">
    <property type="entry name" value="Sarcospan"/>
</dbReference>
<name>A0AAD9N792_9ANNE</name>
<dbReference type="PANTHER" id="PTHR15260">
    <property type="entry name" value="SARCOSPAN"/>
    <property type="match status" value="1"/>
</dbReference>
<comment type="caution">
    <text evidence="2">The sequence shown here is derived from an EMBL/GenBank/DDBJ whole genome shotgun (WGS) entry which is preliminary data.</text>
</comment>
<keyword evidence="1" id="KW-1133">Transmembrane helix</keyword>
<feature type="transmembrane region" description="Helical" evidence="1">
    <location>
        <begin position="127"/>
        <end position="150"/>
    </location>
</feature>
<accession>A0AAD9N792</accession>
<sequence>MFPYRFRMAASPALALKQRFPDSELLISGVLGIYFCATDFVAYSGSARAFIIKALCFLLSSVCVFLCMMAAVFPGIHGHRIPTYSQCKYTATKFTCVCVRPFEGFRREYQYNEIIDCETVTTSVKDILILLCALNAVGSGVCLWFVTLLWKKRYEQFHSGLRFYSYSASIPPHP</sequence>
<feature type="transmembrane region" description="Helical" evidence="1">
    <location>
        <begin position="55"/>
        <end position="76"/>
    </location>
</feature>
<dbReference type="GO" id="GO:0042383">
    <property type="term" value="C:sarcolemma"/>
    <property type="evidence" value="ECO:0007669"/>
    <property type="project" value="TreeGrafter"/>
</dbReference>
<proteinExistence type="predicted"/>
<keyword evidence="1" id="KW-0812">Transmembrane</keyword>
<evidence type="ECO:0000313" key="3">
    <source>
        <dbReference type="Proteomes" id="UP001208570"/>
    </source>
</evidence>
<evidence type="ECO:0000256" key="1">
    <source>
        <dbReference type="SAM" id="Phobius"/>
    </source>
</evidence>
<reference evidence="2" key="1">
    <citation type="journal article" date="2023" name="Mol. Biol. Evol.">
        <title>Third-Generation Sequencing Reveals the Adaptive Role of the Epigenome in Three Deep-Sea Polychaetes.</title>
        <authorList>
            <person name="Perez M."/>
            <person name="Aroh O."/>
            <person name="Sun Y."/>
            <person name="Lan Y."/>
            <person name="Juniper S.K."/>
            <person name="Young C.R."/>
            <person name="Angers B."/>
            <person name="Qian P.Y."/>
        </authorList>
    </citation>
    <scope>NUCLEOTIDE SEQUENCE</scope>
    <source>
        <strain evidence="2">P08H-3</strain>
    </source>
</reference>
<dbReference type="GO" id="GO:0016010">
    <property type="term" value="C:dystrophin-associated glycoprotein complex"/>
    <property type="evidence" value="ECO:0007669"/>
    <property type="project" value="InterPro"/>
</dbReference>
<gene>
    <name evidence="2" type="ORF">LSH36_188g05040</name>
</gene>
<dbReference type="PANTHER" id="PTHR15260:SF1">
    <property type="entry name" value="SARCOSPAN"/>
    <property type="match status" value="1"/>
</dbReference>
<keyword evidence="3" id="KW-1185">Reference proteome</keyword>
<dbReference type="EMBL" id="JAODUP010000188">
    <property type="protein sequence ID" value="KAK2157601.1"/>
    <property type="molecule type" value="Genomic_DNA"/>
</dbReference>
<feature type="transmembrane region" description="Helical" evidence="1">
    <location>
        <begin position="25"/>
        <end position="43"/>
    </location>
</feature>
<dbReference type="Proteomes" id="UP001208570">
    <property type="component" value="Unassembled WGS sequence"/>
</dbReference>
<keyword evidence="1" id="KW-0472">Membrane</keyword>
<dbReference type="AlphaFoldDB" id="A0AAD9N792"/>
<organism evidence="2 3">
    <name type="scientific">Paralvinella palmiformis</name>
    <dbReference type="NCBI Taxonomy" id="53620"/>
    <lineage>
        <taxon>Eukaryota</taxon>
        <taxon>Metazoa</taxon>
        <taxon>Spiralia</taxon>
        <taxon>Lophotrochozoa</taxon>
        <taxon>Annelida</taxon>
        <taxon>Polychaeta</taxon>
        <taxon>Sedentaria</taxon>
        <taxon>Canalipalpata</taxon>
        <taxon>Terebellida</taxon>
        <taxon>Terebelliformia</taxon>
        <taxon>Alvinellidae</taxon>
        <taxon>Paralvinella</taxon>
    </lineage>
</organism>
<evidence type="ECO:0000313" key="2">
    <source>
        <dbReference type="EMBL" id="KAK2157601.1"/>
    </source>
</evidence>